<dbReference type="InterPro" id="IPR020966">
    <property type="entry name" value="ALMT"/>
</dbReference>
<accession>A0A8X8YNE5</accession>
<dbReference type="SUPFAM" id="SSF52768">
    <property type="entry name" value="Arginase/deacetylase"/>
    <property type="match status" value="1"/>
</dbReference>
<dbReference type="Pfam" id="PF11744">
    <property type="entry name" value="ALMT"/>
    <property type="match status" value="1"/>
</dbReference>
<feature type="transmembrane region" description="Helical" evidence="12">
    <location>
        <begin position="28"/>
        <end position="47"/>
    </location>
</feature>
<keyword evidence="4" id="KW-0678">Repressor</keyword>
<comment type="caution">
    <text evidence="14">The sequence shown here is derived from an EMBL/GenBank/DDBJ whole genome shotgun (WGS) entry which is preliminary data.</text>
</comment>
<evidence type="ECO:0000256" key="3">
    <source>
        <dbReference type="ARBA" id="ARBA00022448"/>
    </source>
</evidence>
<evidence type="ECO:0000256" key="2">
    <source>
        <dbReference type="ARBA" id="ARBA00007079"/>
    </source>
</evidence>
<keyword evidence="15" id="KW-1185">Reference proteome</keyword>
<feature type="domain" description="Histone deacetylase" evidence="13">
    <location>
        <begin position="642"/>
        <end position="723"/>
    </location>
</feature>
<dbReference type="Pfam" id="PF00850">
    <property type="entry name" value="Hist_deacetyl"/>
    <property type="match status" value="2"/>
</dbReference>
<dbReference type="Proteomes" id="UP000298416">
    <property type="component" value="Unassembled WGS sequence"/>
</dbReference>
<sequence length="740" mass="81329">MALEKVKQGVKGSWEMVVKIGGEDPRKIVHAIKVGVAMAAVSLIYYFDLFHDGYSTGSGLYAMWAVNTVAVVFEFSIGATIGKGVNRTLATLLGGALGVGAHGATSFAGNTPPESIMLAFIIFFISGLATFGRFIPKLKARNDYFFLIVIVTYGLIAVCTYRGEKLIEMAEKRMSTVLVGYATVLVCCCICPCWAGQDLHTLVATNIHTLANFLEGFEGEYFGTGNKNHEMEGYRGVIESQSIEESLVNFAKWEPRHGKFRYWHPWEHYLKIGRLTRECACKIDALNGCLNSDMKTPLEIREKMKEACTEMSRECSEALAELAEGMKAMTRSTHADPHVKRAEAAAMNLKLVLQTPLWGDAHLLDLCPAATVASLLMQIVGCTAKIVDSVHELATLSKFKNPNAVTDVVLINVPLDINKTESAHLATSYKGKRGKDKGKRILSEFAKGKRILPDSSRNVAGPSARQFKKERSEQDNNLVIPVPPPEQQHEEQPQPPQEHDEVVPLRRSTRVRRPAISTDEYIVYLQEHEVDIGVMEDDPACTFRIISEYIDELVEADKRGGKDFGAGTILNPGSWDAALLAAGTTLSAMKHILDGNGKISYALVRQPPALNSGLNRVAVIDIDVHYGNGTAEGFYRSNKLVEEEGYGYNLNIPLPNGSGSRGYARAISELVVPAIDRFDPEMMVLVVGQDSSAFDANGKQCLTMEGYRKIGQMVREMADKHCPRGRLPCYLFGLLSACHA</sequence>
<evidence type="ECO:0000259" key="13">
    <source>
        <dbReference type="Pfam" id="PF00850"/>
    </source>
</evidence>
<dbReference type="GO" id="GO:0015743">
    <property type="term" value="P:malate transport"/>
    <property type="evidence" value="ECO:0007669"/>
    <property type="project" value="InterPro"/>
</dbReference>
<evidence type="ECO:0000256" key="6">
    <source>
        <dbReference type="ARBA" id="ARBA00022853"/>
    </source>
</evidence>
<dbReference type="InterPro" id="IPR037138">
    <property type="entry name" value="His_deacetylse_dom_sf"/>
</dbReference>
<evidence type="ECO:0000313" key="14">
    <source>
        <dbReference type="EMBL" id="KAG6432753.1"/>
    </source>
</evidence>
<dbReference type="GO" id="GO:0034220">
    <property type="term" value="P:monoatomic ion transmembrane transport"/>
    <property type="evidence" value="ECO:0007669"/>
    <property type="project" value="UniProtKB-KW"/>
</dbReference>
<proteinExistence type="inferred from homology"/>
<evidence type="ECO:0000256" key="11">
    <source>
        <dbReference type="SAM" id="MobiDB-lite"/>
    </source>
</evidence>
<evidence type="ECO:0000256" key="12">
    <source>
        <dbReference type="SAM" id="Phobius"/>
    </source>
</evidence>
<gene>
    <name evidence="14" type="ORF">SASPL_104340</name>
</gene>
<dbReference type="GO" id="GO:0016020">
    <property type="term" value="C:membrane"/>
    <property type="evidence" value="ECO:0007669"/>
    <property type="project" value="UniProtKB-SubCell"/>
</dbReference>
<dbReference type="Gene3D" id="3.40.800.20">
    <property type="entry name" value="Histone deacetylase domain"/>
    <property type="match status" value="2"/>
</dbReference>
<keyword evidence="6" id="KW-0156">Chromatin regulator</keyword>
<evidence type="ECO:0000256" key="4">
    <source>
        <dbReference type="ARBA" id="ARBA00022491"/>
    </source>
</evidence>
<keyword evidence="8" id="KW-0406">Ion transport</keyword>
<dbReference type="PANTHER" id="PTHR31086">
    <property type="entry name" value="ALUMINUM-ACTIVATED MALATE TRANSPORTER 10"/>
    <property type="match status" value="1"/>
</dbReference>
<feature type="region of interest" description="Disordered" evidence="11">
    <location>
        <begin position="453"/>
        <end position="508"/>
    </location>
</feature>
<dbReference type="GO" id="GO:0006325">
    <property type="term" value="P:chromatin organization"/>
    <property type="evidence" value="ECO:0007669"/>
    <property type="project" value="UniProtKB-KW"/>
</dbReference>
<evidence type="ECO:0000256" key="1">
    <source>
        <dbReference type="ARBA" id="ARBA00004141"/>
    </source>
</evidence>
<keyword evidence="7 12" id="KW-1133">Transmembrane helix</keyword>
<dbReference type="InterPro" id="IPR023801">
    <property type="entry name" value="His_deacetylse_dom"/>
</dbReference>
<feature type="transmembrane region" description="Helical" evidence="12">
    <location>
        <begin position="89"/>
        <end position="109"/>
    </location>
</feature>
<keyword evidence="5 12" id="KW-0812">Transmembrane</keyword>
<feature type="transmembrane region" description="Helical" evidence="12">
    <location>
        <begin position="115"/>
        <end position="132"/>
    </location>
</feature>
<keyword evidence="10" id="KW-0407">Ion channel</keyword>
<feature type="compositionally biased region" description="Basic and acidic residues" evidence="11">
    <location>
        <begin position="487"/>
        <end position="504"/>
    </location>
</feature>
<evidence type="ECO:0000256" key="9">
    <source>
        <dbReference type="ARBA" id="ARBA00023136"/>
    </source>
</evidence>
<evidence type="ECO:0000313" key="15">
    <source>
        <dbReference type="Proteomes" id="UP000298416"/>
    </source>
</evidence>
<name>A0A8X8YNE5_SALSN</name>
<dbReference type="InterPro" id="IPR023696">
    <property type="entry name" value="Ureohydrolase_dom_sf"/>
</dbReference>
<reference evidence="14" key="1">
    <citation type="submission" date="2018-01" db="EMBL/GenBank/DDBJ databases">
        <authorList>
            <person name="Mao J.F."/>
        </authorList>
    </citation>
    <scope>NUCLEOTIDE SEQUENCE</scope>
    <source>
        <strain evidence="14">Huo1</strain>
        <tissue evidence="14">Leaf</tissue>
    </source>
</reference>
<protein>
    <recommendedName>
        <fullName evidence="13">Histone deacetylase domain-containing protein</fullName>
    </recommendedName>
</protein>
<evidence type="ECO:0000256" key="5">
    <source>
        <dbReference type="ARBA" id="ARBA00022692"/>
    </source>
</evidence>
<reference evidence="14" key="2">
    <citation type="submission" date="2020-08" db="EMBL/GenBank/DDBJ databases">
        <title>Plant Genome Project.</title>
        <authorList>
            <person name="Zhang R.-G."/>
        </authorList>
    </citation>
    <scope>NUCLEOTIDE SEQUENCE</scope>
    <source>
        <strain evidence="14">Huo1</strain>
        <tissue evidence="14">Leaf</tissue>
    </source>
</reference>
<dbReference type="EMBL" id="PNBA02000002">
    <property type="protein sequence ID" value="KAG6432753.1"/>
    <property type="molecule type" value="Genomic_DNA"/>
</dbReference>
<feature type="transmembrane region" description="Helical" evidence="12">
    <location>
        <begin position="144"/>
        <end position="163"/>
    </location>
</feature>
<feature type="domain" description="Histone deacetylase" evidence="13">
    <location>
        <begin position="612"/>
        <end position="640"/>
    </location>
</feature>
<comment type="similarity">
    <text evidence="2">Belongs to the aromatic acid exporter (TC 2.A.85) family.</text>
</comment>
<feature type="transmembrane region" description="Helical" evidence="12">
    <location>
        <begin position="59"/>
        <end position="77"/>
    </location>
</feature>
<keyword evidence="3" id="KW-0813">Transport</keyword>
<keyword evidence="9 12" id="KW-0472">Membrane</keyword>
<evidence type="ECO:0000256" key="7">
    <source>
        <dbReference type="ARBA" id="ARBA00022989"/>
    </source>
</evidence>
<organism evidence="14">
    <name type="scientific">Salvia splendens</name>
    <name type="common">Scarlet sage</name>
    <dbReference type="NCBI Taxonomy" id="180675"/>
    <lineage>
        <taxon>Eukaryota</taxon>
        <taxon>Viridiplantae</taxon>
        <taxon>Streptophyta</taxon>
        <taxon>Embryophyta</taxon>
        <taxon>Tracheophyta</taxon>
        <taxon>Spermatophyta</taxon>
        <taxon>Magnoliopsida</taxon>
        <taxon>eudicotyledons</taxon>
        <taxon>Gunneridae</taxon>
        <taxon>Pentapetalae</taxon>
        <taxon>asterids</taxon>
        <taxon>lamiids</taxon>
        <taxon>Lamiales</taxon>
        <taxon>Lamiaceae</taxon>
        <taxon>Nepetoideae</taxon>
        <taxon>Mentheae</taxon>
        <taxon>Salviinae</taxon>
        <taxon>Salvia</taxon>
        <taxon>Salvia subgen. Calosphace</taxon>
        <taxon>core Calosphace</taxon>
    </lineage>
</organism>
<dbReference type="AlphaFoldDB" id="A0A8X8YNE5"/>
<evidence type="ECO:0000256" key="10">
    <source>
        <dbReference type="ARBA" id="ARBA00023303"/>
    </source>
</evidence>
<comment type="subcellular location">
    <subcellularLocation>
        <location evidence="1">Membrane</location>
        <topology evidence="1">Multi-pass membrane protein</topology>
    </subcellularLocation>
</comment>
<evidence type="ECO:0000256" key="8">
    <source>
        <dbReference type="ARBA" id="ARBA00023065"/>
    </source>
</evidence>